<comment type="caution">
    <text evidence="1">The sequence shown here is derived from an EMBL/GenBank/DDBJ whole genome shotgun (WGS) entry which is preliminary data.</text>
</comment>
<evidence type="ECO:0000313" key="2">
    <source>
        <dbReference type="Proteomes" id="UP000703720"/>
    </source>
</evidence>
<dbReference type="Gene3D" id="3.40.50.2000">
    <property type="entry name" value="Glycogen Phosphorylase B"/>
    <property type="match status" value="2"/>
</dbReference>
<evidence type="ECO:0000313" key="1">
    <source>
        <dbReference type="EMBL" id="MBP2378282.1"/>
    </source>
</evidence>
<dbReference type="SUPFAM" id="SSF53756">
    <property type="entry name" value="UDP-Glycosyltransferase/glycogen phosphorylase"/>
    <property type="match status" value="1"/>
</dbReference>
<keyword evidence="2" id="KW-1185">Reference proteome</keyword>
<accession>A0ABS4WQ03</accession>
<organism evidence="1 2">
    <name type="scientific">Microbacterium phyllosphaerae</name>
    <dbReference type="NCBI Taxonomy" id="124798"/>
    <lineage>
        <taxon>Bacteria</taxon>
        <taxon>Bacillati</taxon>
        <taxon>Actinomycetota</taxon>
        <taxon>Actinomycetes</taxon>
        <taxon>Micrococcales</taxon>
        <taxon>Microbacteriaceae</taxon>
        <taxon>Microbacterium</taxon>
    </lineage>
</organism>
<name>A0ABS4WQ03_9MICO</name>
<dbReference type="Proteomes" id="UP000703720">
    <property type="component" value="Unassembled WGS sequence"/>
</dbReference>
<dbReference type="EMBL" id="JAGIOA010000001">
    <property type="protein sequence ID" value="MBP2378282.1"/>
    <property type="molecule type" value="Genomic_DNA"/>
</dbReference>
<reference evidence="1 2" key="1">
    <citation type="submission" date="2021-03" db="EMBL/GenBank/DDBJ databases">
        <title>Sequencing the genomes of 1000 actinobacteria strains.</title>
        <authorList>
            <person name="Klenk H.-P."/>
        </authorList>
    </citation>
    <scope>NUCLEOTIDE SEQUENCE [LARGE SCALE GENOMIC DNA]</scope>
    <source>
        <strain evidence="1 2">DSM 13468</strain>
    </source>
</reference>
<sequence length="324" mass="35369">MPTNPRVLHLNDCAFVGANLVRAARAQGLQWRLLPPELTWPPVRPGQSRPTRFETYRTLARIGVAAARADVIHVHYATTVARIAPRYIPTRPYALHLHGTDIRTLWHQPERHARLQSYIDGAAHVYYSTPDNAEDATTARPDAEYLPVVFDPSSLPSWDPQGYVAFASRWEEVKGLEGMLQVASRLVAAGVPVRGLDWGPGAGDAARLGVELIPKAPHADYLQFLANASVVVGQATRILSVSELEAMAIGAPLAAVGDHYPGPDGRPLPIRNGDVDAVFSAIMDDLADPESAARELGSQRWTLENHTAPGQIAGIQETYRRISR</sequence>
<protein>
    <submittedName>
        <fullName evidence="1">Glycosyltransferase involved in cell wall biosynthesis</fullName>
    </submittedName>
</protein>
<proteinExistence type="predicted"/>
<dbReference type="RefSeq" id="WP_210097529.1">
    <property type="nucleotide sequence ID" value="NZ_BAAAIO010000001.1"/>
</dbReference>
<gene>
    <name evidence="1" type="ORF">JOF42_001777</name>
</gene>